<dbReference type="Proteomes" id="UP000712673">
    <property type="component" value="Unassembled WGS sequence"/>
</dbReference>
<keyword evidence="2" id="KW-0378">Hydrolase</keyword>
<dbReference type="GO" id="GO:0016787">
    <property type="term" value="F:hydrolase activity"/>
    <property type="evidence" value="ECO:0007669"/>
    <property type="project" value="UniProtKB-KW"/>
</dbReference>
<dbReference type="Gene3D" id="3.40.50.1820">
    <property type="entry name" value="alpha/beta hydrolase"/>
    <property type="match status" value="1"/>
</dbReference>
<comment type="caution">
    <text evidence="2">The sequence shown here is derived from an EMBL/GenBank/DDBJ whole genome shotgun (WGS) entry which is preliminary data.</text>
</comment>
<dbReference type="Pfam" id="PF00561">
    <property type="entry name" value="Abhydrolase_1"/>
    <property type="match status" value="1"/>
</dbReference>
<dbReference type="InterPro" id="IPR050266">
    <property type="entry name" value="AB_hydrolase_sf"/>
</dbReference>
<reference evidence="2" key="1">
    <citation type="submission" date="2019-03" db="EMBL/GenBank/DDBJ databases">
        <title>Lake Tanganyika Metagenome-Assembled Genomes (MAGs).</title>
        <authorList>
            <person name="Tran P."/>
        </authorList>
    </citation>
    <scope>NUCLEOTIDE SEQUENCE</scope>
    <source>
        <strain evidence="2">K_DeepCast_65m_m2_066</strain>
    </source>
</reference>
<dbReference type="AlphaFoldDB" id="A0A937W2U9"/>
<protein>
    <submittedName>
        <fullName evidence="2">Alpha/beta hydrolase</fullName>
    </submittedName>
</protein>
<organism evidence="2 3">
    <name type="scientific">Tectimicrobiota bacterium</name>
    <dbReference type="NCBI Taxonomy" id="2528274"/>
    <lineage>
        <taxon>Bacteria</taxon>
        <taxon>Pseudomonadati</taxon>
        <taxon>Nitrospinota/Tectimicrobiota group</taxon>
        <taxon>Candidatus Tectimicrobiota</taxon>
    </lineage>
</organism>
<dbReference type="InterPro" id="IPR000073">
    <property type="entry name" value="AB_hydrolase_1"/>
</dbReference>
<name>A0A937W2U9_UNCTE</name>
<dbReference type="EMBL" id="VGLS01000721">
    <property type="protein sequence ID" value="MBM3225903.1"/>
    <property type="molecule type" value="Genomic_DNA"/>
</dbReference>
<proteinExistence type="predicted"/>
<dbReference type="PRINTS" id="PR00111">
    <property type="entry name" value="ABHYDROLASE"/>
</dbReference>
<evidence type="ECO:0000313" key="3">
    <source>
        <dbReference type="Proteomes" id="UP000712673"/>
    </source>
</evidence>
<evidence type="ECO:0000259" key="1">
    <source>
        <dbReference type="Pfam" id="PF00561"/>
    </source>
</evidence>
<gene>
    <name evidence="2" type="ORF">FJZ47_19200</name>
</gene>
<evidence type="ECO:0000313" key="2">
    <source>
        <dbReference type="EMBL" id="MBM3225903.1"/>
    </source>
</evidence>
<sequence>MQDTMVTVRNGMFEARVRTDGSGAPLLFLHGAGGLRSWDPFLQALARQYTVYAPAHPGFETSTGLDHIDDMLDMVIYYNDLLDALGLDSVHVVGHSLGGMIAAELAAVSPHRVRKLVLANAVGLWLDTHPVADFFAMTPDQLALALWHDPNTDIAKAMMATPQDEHAQLEAYLLRMQHLATAGKFLWPIPDKGLKKRIHRIQAPTLILWGQSDGLTPAIYAQAFQQAIQGSQVTIMPRCGHMPMYEDPAGFVQTVSGFLQA</sequence>
<dbReference type="SUPFAM" id="SSF53474">
    <property type="entry name" value="alpha/beta-Hydrolases"/>
    <property type="match status" value="1"/>
</dbReference>
<feature type="domain" description="AB hydrolase-1" evidence="1">
    <location>
        <begin position="25"/>
        <end position="248"/>
    </location>
</feature>
<accession>A0A937W2U9</accession>
<dbReference type="InterPro" id="IPR029058">
    <property type="entry name" value="AB_hydrolase_fold"/>
</dbReference>
<dbReference type="PANTHER" id="PTHR43798:SF33">
    <property type="entry name" value="HYDROLASE, PUTATIVE (AFU_ORTHOLOGUE AFUA_2G14860)-RELATED"/>
    <property type="match status" value="1"/>
</dbReference>
<dbReference type="GO" id="GO:0016020">
    <property type="term" value="C:membrane"/>
    <property type="evidence" value="ECO:0007669"/>
    <property type="project" value="TreeGrafter"/>
</dbReference>
<dbReference type="PANTHER" id="PTHR43798">
    <property type="entry name" value="MONOACYLGLYCEROL LIPASE"/>
    <property type="match status" value="1"/>
</dbReference>